<gene>
    <name evidence="2" type="ORF">FJQ54_09035</name>
</gene>
<accession>A0A501XK19</accession>
<evidence type="ECO:0000256" key="1">
    <source>
        <dbReference type="SAM" id="Phobius"/>
    </source>
</evidence>
<keyword evidence="1" id="KW-1133">Transmembrane helix</keyword>
<reference evidence="2 3" key="1">
    <citation type="submission" date="2019-06" db="EMBL/GenBank/DDBJ databases">
        <authorList>
            <person name="Lee I."/>
            <person name="Jang G.I."/>
            <person name="Hwang C.Y."/>
        </authorList>
    </citation>
    <scope>NUCLEOTIDE SEQUENCE [LARGE SCALE GENOMIC DNA]</scope>
    <source>
        <strain evidence="2 3">PAMC 28131</strain>
    </source>
</reference>
<dbReference type="Proteomes" id="UP000319897">
    <property type="component" value="Unassembled WGS sequence"/>
</dbReference>
<dbReference type="InterPro" id="IPR009935">
    <property type="entry name" value="DUF1467"/>
</dbReference>
<dbReference type="Pfam" id="PF07330">
    <property type="entry name" value="DUF1467"/>
    <property type="match status" value="1"/>
</dbReference>
<keyword evidence="1" id="KW-0472">Membrane</keyword>
<feature type="transmembrane region" description="Helical" evidence="1">
    <location>
        <begin position="54"/>
        <end position="72"/>
    </location>
</feature>
<evidence type="ECO:0000313" key="3">
    <source>
        <dbReference type="Proteomes" id="UP000319897"/>
    </source>
</evidence>
<protein>
    <submittedName>
        <fullName evidence="2">DUF1467 family protein</fullName>
    </submittedName>
</protein>
<dbReference type="EMBL" id="VFSU01000024">
    <property type="protein sequence ID" value="TPE61038.1"/>
    <property type="molecule type" value="Genomic_DNA"/>
</dbReference>
<dbReference type="OrthoDB" id="9804637at2"/>
<keyword evidence="3" id="KW-1185">Reference proteome</keyword>
<comment type="caution">
    <text evidence="2">The sequence shown here is derived from an EMBL/GenBank/DDBJ whole genome shotgun (WGS) entry which is preliminary data.</text>
</comment>
<organism evidence="2 3">
    <name type="scientific">Sandaracinobacter neustonicus</name>
    <dbReference type="NCBI Taxonomy" id="1715348"/>
    <lineage>
        <taxon>Bacteria</taxon>
        <taxon>Pseudomonadati</taxon>
        <taxon>Pseudomonadota</taxon>
        <taxon>Alphaproteobacteria</taxon>
        <taxon>Sphingomonadales</taxon>
        <taxon>Sphingosinicellaceae</taxon>
        <taxon>Sandaracinobacter</taxon>
    </lineage>
</organism>
<dbReference type="AlphaFoldDB" id="A0A501XK19"/>
<evidence type="ECO:0000313" key="2">
    <source>
        <dbReference type="EMBL" id="TPE61038.1"/>
    </source>
</evidence>
<keyword evidence="1" id="KW-0812">Transmembrane</keyword>
<dbReference type="RefSeq" id="WP_140928096.1">
    <property type="nucleotide sequence ID" value="NZ_VFSU01000024.1"/>
</dbReference>
<proteinExistence type="predicted"/>
<feature type="transmembrane region" description="Helical" evidence="1">
    <location>
        <begin position="6"/>
        <end position="26"/>
    </location>
</feature>
<sequence>MPWYSALAIYMLFWVFTLFLVLPYGVRTSRELGEAQVPGQADSAPHQFSLPRKLLWTTLISALFFGLFWLNWNTGWITRADLDALLPKSGRSLPPV</sequence>
<name>A0A501XK19_9SPHN</name>